<evidence type="ECO:0000313" key="3">
    <source>
        <dbReference type="Proteomes" id="UP000288943"/>
    </source>
</evidence>
<dbReference type="OrthoDB" id="9790031at2"/>
<keyword evidence="4" id="KW-1185">Reference proteome</keyword>
<dbReference type="InterPro" id="IPR036412">
    <property type="entry name" value="HAD-like_sf"/>
</dbReference>
<dbReference type="GO" id="GO:0016791">
    <property type="term" value="F:phosphatase activity"/>
    <property type="evidence" value="ECO:0007669"/>
    <property type="project" value="UniProtKB-ARBA"/>
</dbReference>
<accession>A0A410WUF3</accession>
<evidence type="ECO:0000313" key="4">
    <source>
        <dbReference type="Proteomes" id="UP001527202"/>
    </source>
</evidence>
<dbReference type="SUPFAM" id="SSF56784">
    <property type="entry name" value="HAD-like"/>
    <property type="match status" value="1"/>
</dbReference>
<dbReference type="AlphaFoldDB" id="A0A410WUF3"/>
<dbReference type="SFLD" id="SFLDS00003">
    <property type="entry name" value="Haloacid_Dehalogenase"/>
    <property type="match status" value="1"/>
</dbReference>
<dbReference type="NCBIfam" id="TIGR00099">
    <property type="entry name" value="Cof-subfamily"/>
    <property type="match status" value="1"/>
</dbReference>
<dbReference type="SFLD" id="SFLDG01140">
    <property type="entry name" value="C2.B:_Phosphomannomutase_and_P"/>
    <property type="match status" value="1"/>
</dbReference>
<dbReference type="InterPro" id="IPR006379">
    <property type="entry name" value="HAD-SF_hydro_IIB"/>
</dbReference>
<dbReference type="Proteomes" id="UP001527202">
    <property type="component" value="Unassembled WGS sequence"/>
</dbReference>
<dbReference type="NCBIfam" id="TIGR01484">
    <property type="entry name" value="HAD-SF-IIB"/>
    <property type="match status" value="1"/>
</dbReference>
<organism evidence="2 3">
    <name type="scientific">Paenibacillus chitinolyticus</name>
    <dbReference type="NCBI Taxonomy" id="79263"/>
    <lineage>
        <taxon>Bacteria</taxon>
        <taxon>Bacillati</taxon>
        <taxon>Bacillota</taxon>
        <taxon>Bacilli</taxon>
        <taxon>Bacillales</taxon>
        <taxon>Paenibacillaceae</taxon>
        <taxon>Paenibacillus</taxon>
    </lineage>
</organism>
<dbReference type="Gene3D" id="3.40.50.1000">
    <property type="entry name" value="HAD superfamily/HAD-like"/>
    <property type="match status" value="1"/>
</dbReference>
<dbReference type="EMBL" id="CP026520">
    <property type="protein sequence ID" value="QAV18015.1"/>
    <property type="molecule type" value="Genomic_DNA"/>
</dbReference>
<dbReference type="KEGG" id="pchi:PC41400_10180"/>
<protein>
    <submittedName>
        <fullName evidence="2">Cof-type HAD-IIB family hydrolase</fullName>
    </submittedName>
</protein>
<keyword evidence="2" id="KW-0378">Hydrolase</keyword>
<dbReference type="InterPro" id="IPR000150">
    <property type="entry name" value="Cof"/>
</dbReference>
<dbReference type="PANTHER" id="PTHR10000:SF8">
    <property type="entry name" value="HAD SUPERFAMILY HYDROLASE-LIKE, TYPE 3"/>
    <property type="match status" value="1"/>
</dbReference>
<dbReference type="RefSeq" id="WP_042230836.1">
    <property type="nucleotide sequence ID" value="NZ_CP026520.1"/>
</dbReference>
<name>A0A410WUF3_9BACL</name>
<dbReference type="PANTHER" id="PTHR10000">
    <property type="entry name" value="PHOSPHOSERINE PHOSPHATASE"/>
    <property type="match status" value="1"/>
</dbReference>
<dbReference type="Gene3D" id="3.30.1240.10">
    <property type="match status" value="1"/>
</dbReference>
<dbReference type="GeneID" id="95375175"/>
<evidence type="ECO:0000313" key="1">
    <source>
        <dbReference type="EMBL" id="MCY9595153.1"/>
    </source>
</evidence>
<dbReference type="PROSITE" id="PS01228">
    <property type="entry name" value="COF_1"/>
    <property type="match status" value="1"/>
</dbReference>
<sequence length="271" mass="30016">MTYKLIALDVDGTLLNDDYLLTERTRETVRRVHEQGSSIVLCTGRGPASAIPVLEELGLEGTIITHNGGATVQSPGLELIHQYAFRVSQIAPMIAYCREHEVHFDVCAPFDMYLERLTEIEQAMYKKFFVTPHLVADVTALTVPLVKFTLYSADPAVMDTVERDWSLSRLYGDLRMIRSGDHFIDVMHADATKGNALRSLCESLDVRPDEVLAIGNYFNDLEMISFAGLGIAMANSPAGVLEQADQITASNNEDGVAKALETHVLQTVRRD</sequence>
<dbReference type="GO" id="GO:0005829">
    <property type="term" value="C:cytosol"/>
    <property type="evidence" value="ECO:0007669"/>
    <property type="project" value="TreeGrafter"/>
</dbReference>
<dbReference type="Pfam" id="PF08282">
    <property type="entry name" value="Hydrolase_3"/>
    <property type="match status" value="1"/>
</dbReference>
<dbReference type="InterPro" id="IPR023214">
    <property type="entry name" value="HAD_sf"/>
</dbReference>
<reference evidence="2 3" key="1">
    <citation type="submission" date="2018-01" db="EMBL/GenBank/DDBJ databases">
        <title>The whole genome sequencing and assembly of Paenibacillus chitinolyticus KCCM 41400 strain.</title>
        <authorList>
            <person name="Kim J.-Y."/>
            <person name="Park M.-K."/>
            <person name="Lee Y.-J."/>
            <person name="Yi H."/>
            <person name="Bahn Y.-S."/>
            <person name="Kim J.F."/>
            <person name="Lee D.-W."/>
        </authorList>
    </citation>
    <scope>NUCLEOTIDE SEQUENCE [LARGE SCALE GENOMIC DNA]</scope>
    <source>
        <strain evidence="2 3">KCCM 41400</strain>
    </source>
</reference>
<gene>
    <name evidence="1" type="ORF">M5X16_05095</name>
    <name evidence="2" type="ORF">PC41400_10180</name>
</gene>
<dbReference type="CDD" id="cd07516">
    <property type="entry name" value="HAD_Pase"/>
    <property type="match status" value="1"/>
</dbReference>
<dbReference type="EMBL" id="JAMDMJ010000004">
    <property type="protein sequence ID" value="MCY9595153.1"/>
    <property type="molecule type" value="Genomic_DNA"/>
</dbReference>
<reference evidence="1 4" key="2">
    <citation type="submission" date="2022-05" db="EMBL/GenBank/DDBJ databases">
        <title>Genome Sequencing of Bee-Associated Microbes.</title>
        <authorList>
            <person name="Dunlap C."/>
        </authorList>
    </citation>
    <scope>NUCLEOTIDE SEQUENCE [LARGE SCALE GENOMIC DNA]</scope>
    <source>
        <strain evidence="1 4">NRRL B-23120</strain>
    </source>
</reference>
<dbReference type="Proteomes" id="UP000288943">
    <property type="component" value="Chromosome"/>
</dbReference>
<evidence type="ECO:0000313" key="2">
    <source>
        <dbReference type="EMBL" id="QAV18015.1"/>
    </source>
</evidence>
<proteinExistence type="predicted"/>
<dbReference type="GO" id="GO:0000287">
    <property type="term" value="F:magnesium ion binding"/>
    <property type="evidence" value="ECO:0007669"/>
    <property type="project" value="TreeGrafter"/>
</dbReference>